<feature type="transmembrane region" description="Helical" evidence="8">
    <location>
        <begin position="500"/>
        <end position="520"/>
    </location>
</feature>
<dbReference type="RefSeq" id="XP_031568329.1">
    <property type="nucleotide sequence ID" value="XM_031712469.1"/>
</dbReference>
<protein>
    <recommendedName>
        <fullName evidence="8">Anoctamin</fullName>
    </recommendedName>
</protein>
<accession>A0A6P8IN95</accession>
<comment type="subcellular location">
    <subcellularLocation>
        <location evidence="1">Cell membrane</location>
        <topology evidence="1">Multi-pass membrane protein</topology>
    </subcellularLocation>
    <subcellularLocation>
        <location evidence="8">Membrane</location>
        <topology evidence="8">Multi-pass membrane protein</topology>
    </subcellularLocation>
</comment>
<evidence type="ECO:0000256" key="7">
    <source>
        <dbReference type="ARBA" id="ARBA00023180"/>
    </source>
</evidence>
<name>A0A6P8IN95_ACTTE</name>
<evidence type="ECO:0000256" key="5">
    <source>
        <dbReference type="ARBA" id="ARBA00022989"/>
    </source>
</evidence>
<reference evidence="13" key="1">
    <citation type="submission" date="2025-08" db="UniProtKB">
        <authorList>
            <consortium name="RefSeq"/>
        </authorList>
    </citation>
    <scope>IDENTIFICATION</scope>
    <source>
        <tissue evidence="13">Tentacle</tissue>
    </source>
</reference>
<feature type="transmembrane region" description="Helical" evidence="8">
    <location>
        <begin position="725"/>
        <end position="744"/>
    </location>
</feature>
<dbReference type="OrthoDB" id="296386at2759"/>
<evidence type="ECO:0000256" key="2">
    <source>
        <dbReference type="ARBA" id="ARBA00009671"/>
    </source>
</evidence>
<evidence type="ECO:0000256" key="6">
    <source>
        <dbReference type="ARBA" id="ARBA00023136"/>
    </source>
</evidence>
<dbReference type="Proteomes" id="UP000515163">
    <property type="component" value="Unplaced"/>
</dbReference>
<evidence type="ECO:0000256" key="8">
    <source>
        <dbReference type="RuleBase" id="RU280814"/>
    </source>
</evidence>
<keyword evidence="4 8" id="KW-0812">Transmembrane</keyword>
<dbReference type="GeneID" id="116303025"/>
<keyword evidence="12" id="KW-1185">Reference proteome</keyword>
<dbReference type="InterPro" id="IPR049452">
    <property type="entry name" value="Anoctamin_TM"/>
</dbReference>
<feature type="transmembrane region" description="Helical" evidence="8">
    <location>
        <begin position="459"/>
        <end position="488"/>
    </location>
</feature>
<dbReference type="GO" id="GO:0005254">
    <property type="term" value="F:chloride channel activity"/>
    <property type="evidence" value="ECO:0007669"/>
    <property type="project" value="TreeGrafter"/>
</dbReference>
<keyword evidence="7" id="KW-0325">Glycoprotein</keyword>
<dbReference type="Pfam" id="PF16178">
    <property type="entry name" value="Anoct_dimer"/>
    <property type="match status" value="1"/>
</dbReference>
<feature type="transmembrane region" description="Helical" evidence="8">
    <location>
        <begin position="664"/>
        <end position="687"/>
    </location>
</feature>
<feature type="transmembrane region" description="Helical" evidence="8">
    <location>
        <begin position="383"/>
        <end position="403"/>
    </location>
</feature>
<dbReference type="InterPro" id="IPR032394">
    <property type="entry name" value="Anoct_dimer"/>
</dbReference>
<sequence length="870" mass="101111">MDDRNPLATNENLEMASYNTFDPTYNDAMYKDGYNQAYDDDPDYYGGSAIDDEDMSGERGCYFRDGKRQIDYVLVYEDDGKDPAPQDLEKRRKFLENLEKSQLEFEEEITQDKKVKLHFIKIHVPWEVLLFYAEELSFRAPLEVRTTRKINWSERMLEKFRLPNIFKEEVPNPPPDLFTCVFQANKLNKFIGSDNPDTYFTDVERVRVVYEILETAPYGKRQRGEIGIERLVEEGVFKAGYPLHVGPAELPKEFHEGPHGPEEIKLNKRQVLKEYWARWGKWYKYQPLDHIRDYFGEKIGIYFAWLGQYTAWLIMPSFIGLLVFLYGVATVSSADNRPALEVCENPEWTFKMCPLCDESLGCAYWDLKISCGSGKVAYMFDNAATVVYAIFVSFWACFFLEYWKRKEITLAYHWDVLEYEEEVERPRPTFAALAPTVERNPVTGILEPHFPDEKRKPRLLSGIAIVITMVSLVLVFMVGVIVYKLLVYRPLARNKSTRKYALQIANSTGAFVNLTIIMILSRVYERVALALTHWEMHRTQTEYEDNLTFKVFVFQFVNFYSSIFYIAFFKGKLVGYPGHYRRLFGLRQEECSPGGCLMELAQQLVIIMVGKQMINNVQEIAIPMIKGYLKRKKRGTTKGEIKPRWELDYELVENEGLFQEYLEMVLQFGFITIFVAAFPLAPFFALANNIFEIRIDSDKFVCEVRRPIADRAQDLGIWFDILDSVAKIAVISNAFLIAFTSTFLPKMLYRYTVSEDGSLRGFTNYSLAWSPANTTHEPCRYQEYRDPEGHFTKFYWHLLALRLGFVILFEHFVFFVMRLIDMMVPDVPQALEIIIKREAYLAKQALADHHSLGGGSGGESGEELEEDSMP</sequence>
<evidence type="ECO:0000259" key="10">
    <source>
        <dbReference type="Pfam" id="PF04547"/>
    </source>
</evidence>
<comment type="similarity">
    <text evidence="2 8">Belongs to the anoctamin family.</text>
</comment>
<dbReference type="PANTHER" id="PTHR12308:SF84">
    <property type="entry name" value="ANOCTAMIN"/>
    <property type="match status" value="1"/>
</dbReference>
<dbReference type="KEGG" id="aten:116303025"/>
<evidence type="ECO:0000256" key="1">
    <source>
        <dbReference type="ARBA" id="ARBA00004651"/>
    </source>
</evidence>
<dbReference type="GO" id="GO:0046983">
    <property type="term" value="F:protein dimerization activity"/>
    <property type="evidence" value="ECO:0007669"/>
    <property type="project" value="InterPro"/>
</dbReference>
<keyword evidence="3" id="KW-1003">Cell membrane</keyword>
<feature type="region of interest" description="Disordered" evidence="9">
    <location>
        <begin position="851"/>
        <end position="870"/>
    </location>
</feature>
<feature type="transmembrane region" description="Helical" evidence="8">
    <location>
        <begin position="547"/>
        <end position="568"/>
    </location>
</feature>
<dbReference type="FunCoup" id="A0A6P8IN95">
    <property type="interactions" value="302"/>
</dbReference>
<evidence type="ECO:0000256" key="3">
    <source>
        <dbReference type="ARBA" id="ARBA00022475"/>
    </source>
</evidence>
<feature type="compositionally biased region" description="Acidic residues" evidence="9">
    <location>
        <begin position="860"/>
        <end position="870"/>
    </location>
</feature>
<dbReference type="Pfam" id="PF04547">
    <property type="entry name" value="Anoctamin"/>
    <property type="match status" value="1"/>
</dbReference>
<keyword evidence="6 8" id="KW-0472">Membrane</keyword>
<evidence type="ECO:0000313" key="13">
    <source>
        <dbReference type="RefSeq" id="XP_031568329.1"/>
    </source>
</evidence>
<dbReference type="PANTHER" id="PTHR12308">
    <property type="entry name" value="ANOCTAMIN"/>
    <property type="match status" value="1"/>
</dbReference>
<evidence type="ECO:0000313" key="12">
    <source>
        <dbReference type="Proteomes" id="UP000515163"/>
    </source>
</evidence>
<dbReference type="GO" id="GO:0005886">
    <property type="term" value="C:plasma membrane"/>
    <property type="evidence" value="ECO:0007669"/>
    <property type="project" value="UniProtKB-SubCell"/>
</dbReference>
<dbReference type="AlphaFoldDB" id="A0A6P8IN95"/>
<proteinExistence type="inferred from homology"/>
<gene>
    <name evidence="13" type="primary">LOC116303025</name>
</gene>
<dbReference type="InterPro" id="IPR007632">
    <property type="entry name" value="Anoctamin"/>
</dbReference>
<evidence type="ECO:0000259" key="11">
    <source>
        <dbReference type="Pfam" id="PF16178"/>
    </source>
</evidence>
<feature type="domain" description="Anoctamin transmembrane" evidence="10">
    <location>
        <begin position="291"/>
        <end position="838"/>
    </location>
</feature>
<feature type="transmembrane region" description="Helical" evidence="8">
    <location>
        <begin position="794"/>
        <end position="816"/>
    </location>
</feature>
<evidence type="ECO:0000256" key="4">
    <source>
        <dbReference type="ARBA" id="ARBA00022692"/>
    </source>
</evidence>
<feature type="transmembrane region" description="Helical" evidence="8">
    <location>
        <begin position="302"/>
        <end position="328"/>
    </location>
</feature>
<keyword evidence="5 8" id="KW-1133">Transmembrane helix</keyword>
<organism evidence="12 13">
    <name type="scientific">Actinia tenebrosa</name>
    <name type="common">Australian red waratah sea anemone</name>
    <dbReference type="NCBI Taxonomy" id="6105"/>
    <lineage>
        <taxon>Eukaryota</taxon>
        <taxon>Metazoa</taxon>
        <taxon>Cnidaria</taxon>
        <taxon>Anthozoa</taxon>
        <taxon>Hexacorallia</taxon>
        <taxon>Actiniaria</taxon>
        <taxon>Actiniidae</taxon>
        <taxon>Actinia</taxon>
    </lineage>
</organism>
<evidence type="ECO:0000256" key="9">
    <source>
        <dbReference type="SAM" id="MobiDB-lite"/>
    </source>
</evidence>
<dbReference type="InParanoid" id="A0A6P8IN95"/>
<feature type="domain" description="Anoctamin dimerisation" evidence="11">
    <location>
        <begin position="62"/>
        <end position="288"/>
    </location>
</feature>